<dbReference type="AlphaFoldDB" id="A0A814XRC0"/>
<feature type="non-terminal residue" evidence="2">
    <location>
        <position position="1"/>
    </location>
</feature>
<dbReference type="Proteomes" id="UP000663829">
    <property type="component" value="Unassembled WGS sequence"/>
</dbReference>
<evidence type="ECO:0000256" key="1">
    <source>
        <dbReference type="SAM" id="Phobius"/>
    </source>
</evidence>
<proteinExistence type="predicted"/>
<protein>
    <submittedName>
        <fullName evidence="2">Uncharacterized protein</fullName>
    </submittedName>
</protein>
<organism evidence="2 4">
    <name type="scientific">Didymodactylos carnosus</name>
    <dbReference type="NCBI Taxonomy" id="1234261"/>
    <lineage>
        <taxon>Eukaryota</taxon>
        <taxon>Metazoa</taxon>
        <taxon>Spiralia</taxon>
        <taxon>Gnathifera</taxon>
        <taxon>Rotifera</taxon>
        <taxon>Eurotatoria</taxon>
        <taxon>Bdelloidea</taxon>
        <taxon>Philodinida</taxon>
        <taxon>Philodinidae</taxon>
        <taxon>Didymodactylos</taxon>
    </lineage>
</organism>
<keyword evidence="4" id="KW-1185">Reference proteome</keyword>
<evidence type="ECO:0000313" key="3">
    <source>
        <dbReference type="EMBL" id="CAF3982944.1"/>
    </source>
</evidence>
<dbReference type="EMBL" id="CAJNOQ010009246">
    <property type="protein sequence ID" value="CAF1219408.1"/>
    <property type="molecule type" value="Genomic_DNA"/>
</dbReference>
<keyword evidence="1" id="KW-1133">Transmembrane helix</keyword>
<dbReference type="EMBL" id="CAJOBC010009249">
    <property type="protein sequence ID" value="CAF3982944.1"/>
    <property type="molecule type" value="Genomic_DNA"/>
</dbReference>
<evidence type="ECO:0000313" key="2">
    <source>
        <dbReference type="EMBL" id="CAF1219408.1"/>
    </source>
</evidence>
<comment type="caution">
    <text evidence="2">The sequence shown here is derived from an EMBL/GenBank/DDBJ whole genome shotgun (WGS) entry which is preliminary data.</text>
</comment>
<gene>
    <name evidence="2" type="ORF">GPM918_LOCUS24610</name>
    <name evidence="3" type="ORF">SRO942_LOCUS24613</name>
</gene>
<reference evidence="2" key="1">
    <citation type="submission" date="2021-02" db="EMBL/GenBank/DDBJ databases">
        <authorList>
            <person name="Nowell W R."/>
        </authorList>
    </citation>
    <scope>NUCLEOTIDE SEQUENCE</scope>
</reference>
<accession>A0A814XRC0</accession>
<evidence type="ECO:0000313" key="4">
    <source>
        <dbReference type="Proteomes" id="UP000663829"/>
    </source>
</evidence>
<keyword evidence="1" id="KW-0812">Transmembrane</keyword>
<dbReference type="Proteomes" id="UP000681722">
    <property type="component" value="Unassembled WGS sequence"/>
</dbReference>
<name>A0A814XRC0_9BILA</name>
<feature type="transmembrane region" description="Helical" evidence="1">
    <location>
        <begin position="56"/>
        <end position="79"/>
    </location>
</feature>
<keyword evidence="1" id="KW-0472">Membrane</keyword>
<sequence>ILNPITSTSPLTTTVAANDDDSSLAATISLSPTLQKRARSSSRLKNQNEVSKAKGYATIIILFVTCAALILVGILISFYRRHLKNTDNRVGYHLTRRNDDPIYNPLTTTGNDLNFN</sequence>